<dbReference type="InterPro" id="IPR013211">
    <property type="entry name" value="LVIVD"/>
</dbReference>
<dbReference type="SUPFAM" id="SSF50969">
    <property type="entry name" value="YVTN repeat-like/Quinoprotein amine dehydrogenase"/>
    <property type="match status" value="1"/>
</dbReference>
<dbReference type="Pfam" id="PF08309">
    <property type="entry name" value="LVIVD"/>
    <property type="match status" value="3"/>
</dbReference>
<evidence type="ECO:0000259" key="3">
    <source>
        <dbReference type="Pfam" id="PF13205"/>
    </source>
</evidence>
<dbReference type="Gene3D" id="2.60.40.1220">
    <property type="match status" value="1"/>
</dbReference>
<proteinExistence type="predicted"/>
<feature type="domain" description="SbsA Ig-like" evidence="3">
    <location>
        <begin position="447"/>
        <end position="555"/>
    </location>
</feature>
<dbReference type="RefSeq" id="WP_271999075.1">
    <property type="nucleotide sequence ID" value="NZ_JAQNDN010000007.1"/>
</dbReference>
<dbReference type="Pfam" id="PF13205">
    <property type="entry name" value="Big_5"/>
    <property type="match status" value="1"/>
</dbReference>
<reference evidence="4 5" key="1">
    <citation type="submission" date="2022-11" db="EMBL/GenBank/DDBJ databases">
        <title>Minimal conservation of predation-associated metabolite biosynthetic gene clusters underscores biosynthetic potential of Myxococcota including descriptions for ten novel species: Archangium lansinium sp. nov., Myxococcus landrumus sp. nov., Nannocystis bai.</title>
        <authorList>
            <person name="Ahearne A."/>
            <person name="Stevens C."/>
            <person name="Dowd S."/>
        </authorList>
    </citation>
    <scope>NUCLEOTIDE SEQUENCE [LARGE SCALE GENOMIC DNA]</scope>
    <source>
        <strain evidence="4 5">NCELM</strain>
    </source>
</reference>
<dbReference type="EMBL" id="JAQNDN010000007">
    <property type="protein sequence ID" value="MDC0669299.1"/>
    <property type="molecule type" value="Genomic_DNA"/>
</dbReference>
<feature type="compositionally biased region" description="Low complexity" evidence="2">
    <location>
        <begin position="26"/>
        <end position="75"/>
    </location>
</feature>
<dbReference type="PROSITE" id="PS51257">
    <property type="entry name" value="PROKAR_LIPOPROTEIN"/>
    <property type="match status" value="1"/>
</dbReference>
<name>A0ABT5B700_9BACT</name>
<evidence type="ECO:0000313" key="5">
    <source>
        <dbReference type="Proteomes" id="UP001217838"/>
    </source>
</evidence>
<protein>
    <submittedName>
        <fullName evidence="4">Ig-like domain-containing protein</fullName>
    </submittedName>
</protein>
<feature type="region of interest" description="Disordered" evidence="2">
    <location>
        <begin position="15"/>
        <end position="99"/>
    </location>
</feature>
<organism evidence="4 5">
    <name type="scientific">Nannocystis radixulma</name>
    <dbReference type="NCBI Taxonomy" id="2995305"/>
    <lineage>
        <taxon>Bacteria</taxon>
        <taxon>Pseudomonadati</taxon>
        <taxon>Myxococcota</taxon>
        <taxon>Polyangia</taxon>
        <taxon>Nannocystales</taxon>
        <taxon>Nannocystaceae</taxon>
        <taxon>Nannocystis</taxon>
    </lineage>
</organism>
<accession>A0ABT5B700</accession>
<dbReference type="Proteomes" id="UP001217838">
    <property type="component" value="Unassembled WGS sequence"/>
</dbReference>
<keyword evidence="5" id="KW-1185">Reference proteome</keyword>
<dbReference type="InterPro" id="IPR014755">
    <property type="entry name" value="Cu-Rt/internalin_Ig-like"/>
</dbReference>
<evidence type="ECO:0000313" key="4">
    <source>
        <dbReference type="EMBL" id="MDC0669299.1"/>
    </source>
</evidence>
<dbReference type="InterPro" id="IPR011044">
    <property type="entry name" value="Quino_amine_DH_bsu"/>
</dbReference>
<keyword evidence="1" id="KW-0732">Signal</keyword>
<dbReference type="InterPro" id="IPR032812">
    <property type="entry name" value="SbsA_Ig"/>
</dbReference>
<evidence type="ECO:0000256" key="1">
    <source>
        <dbReference type="ARBA" id="ARBA00022729"/>
    </source>
</evidence>
<evidence type="ECO:0000256" key="2">
    <source>
        <dbReference type="SAM" id="MobiDB-lite"/>
    </source>
</evidence>
<feature type="compositionally biased region" description="Pro residues" evidence="2">
    <location>
        <begin position="76"/>
        <end position="90"/>
    </location>
</feature>
<sequence length="558" mass="59075">MRRMRVMTATAAVVLGCGEPTPNAGETEAATTQEASSDGTSSGAASEPEPTTTAATATTSTGDVPTTEAATTEAPEPNPYPEPGAFPPDEGPGGPNVAFTDEQLGVECATLDGGMDGDVGGGELHDTEEHHNLVQMFNGYLLMPWSPEYGVNSGVTFYDVSDPCAPKAVGSHQSPEMRESHSMGFSNVGDRWYMVVDQMRLLQGGGIEFWDITDPTAMAVVSKVEVPNFFYPDAYQRVTLSVFWQAPYVYVAGADNGIFIIDAGDPLNPELVYQHKFDPILRAGQVQVVGNLLMVSAAEGVRTALLDVSKPDFPQPIAGGEFAIPREAYFSNLGGGFAYYAPKEGGGGLIVYDISNPNAPALVGDFSSGGNGGYVFVKDEFAFVGESEFANIYDISDPSDPTPVRTMMLTGDLDTITPIGNVAVLSVDDKADADRGSTIVPWVKEVDETPPRVTWAWPADGATDLPLTSRFGLTFSEFVATKSAWAGSVRLYETGTDPALTRVDGHVSAQEVIVNFSPKAPLKPGTQYTLEVPAGGIHDYNGNAIVEPFVITFTTAGG</sequence>
<comment type="caution">
    <text evidence="4">The sequence shown here is derived from an EMBL/GenBank/DDBJ whole genome shotgun (WGS) entry which is preliminary data.</text>
</comment>
<gene>
    <name evidence="4" type="ORF">POL58_16215</name>
</gene>